<keyword evidence="1" id="KW-0732">Signal</keyword>
<dbReference type="OrthoDB" id="9775594at2"/>
<evidence type="ECO:0000259" key="2">
    <source>
        <dbReference type="PROSITE" id="PS50983"/>
    </source>
</evidence>
<feature type="signal peptide" evidence="1">
    <location>
        <begin position="1"/>
        <end position="23"/>
    </location>
</feature>
<gene>
    <name evidence="3" type="ORF">NCTC13336_00576</name>
</gene>
<organism evidence="3 4">
    <name type="scientific">Kingella potus</name>
    <dbReference type="NCBI Taxonomy" id="265175"/>
    <lineage>
        <taxon>Bacteria</taxon>
        <taxon>Pseudomonadati</taxon>
        <taxon>Pseudomonadota</taxon>
        <taxon>Betaproteobacteria</taxon>
        <taxon>Neisseriales</taxon>
        <taxon>Neisseriaceae</taxon>
        <taxon>Kingella</taxon>
    </lineage>
</organism>
<sequence length="370" mass="40384">MKLHFSSLALAAALSLGAASVYAKPVQITDVAGRKVTADLPAKRVVLGFYYQDYMAVGGKNALDNVVGFSKAVWSDWAPTSWTAFSKAVPKLNQLADVGEVEVGTFSVEKVLSLKPDLLVLADWQYQALGSDLDRITKAGIPIIVLDYNAQTVAKHVQSTKLIGAITGQQQKADKLAADYKRIVDTIQARVKKANPAKPKVYIEFGNKGPAEHSVTFGKSMWGAMIAQVGGNNISAPFVEFYSPVNPEKVLAAKPDVIIITGRETELKKNPSAMVLGWDIAKTEAEQRLAGFAKRPGWNNLPAIKNNRLYGAYHANSRTLSDGASVQFVAKAVYPELFKDLNPEKTYTDFYRQNLPVVPNGTFYLYPKAK</sequence>
<feature type="chain" id="PRO_5016581594" evidence="1">
    <location>
        <begin position="24"/>
        <end position="370"/>
    </location>
</feature>
<evidence type="ECO:0000313" key="4">
    <source>
        <dbReference type="Proteomes" id="UP000254293"/>
    </source>
</evidence>
<accession>A0A377QYB9</accession>
<feature type="domain" description="Fe/B12 periplasmic-binding" evidence="2">
    <location>
        <begin position="43"/>
        <end position="341"/>
    </location>
</feature>
<dbReference type="Gene3D" id="3.40.50.1980">
    <property type="entry name" value="Nitrogenase molybdenum iron protein domain"/>
    <property type="match status" value="2"/>
</dbReference>
<reference evidence="3 4" key="1">
    <citation type="submission" date="2018-06" db="EMBL/GenBank/DDBJ databases">
        <authorList>
            <consortium name="Pathogen Informatics"/>
            <person name="Doyle S."/>
        </authorList>
    </citation>
    <scope>NUCLEOTIDE SEQUENCE [LARGE SCALE GENOMIC DNA]</scope>
    <source>
        <strain evidence="3 4">NCTC13336</strain>
    </source>
</reference>
<dbReference type="PANTHER" id="PTHR30535:SF34">
    <property type="entry name" value="MOLYBDATE-BINDING PROTEIN MOLA"/>
    <property type="match status" value="1"/>
</dbReference>
<dbReference type="Proteomes" id="UP000254293">
    <property type="component" value="Unassembled WGS sequence"/>
</dbReference>
<dbReference type="AlphaFoldDB" id="A0A377QYB9"/>
<evidence type="ECO:0000256" key="1">
    <source>
        <dbReference type="SAM" id="SignalP"/>
    </source>
</evidence>
<dbReference type="Pfam" id="PF01497">
    <property type="entry name" value="Peripla_BP_2"/>
    <property type="match status" value="1"/>
</dbReference>
<dbReference type="RefSeq" id="WP_115307657.1">
    <property type="nucleotide sequence ID" value="NZ_CP091516.1"/>
</dbReference>
<dbReference type="InterPro" id="IPR050902">
    <property type="entry name" value="ABC_Transporter_SBP"/>
</dbReference>
<evidence type="ECO:0000313" key="3">
    <source>
        <dbReference type="EMBL" id="STR00374.1"/>
    </source>
</evidence>
<dbReference type="EMBL" id="UGJJ01000001">
    <property type="protein sequence ID" value="STR00374.1"/>
    <property type="molecule type" value="Genomic_DNA"/>
</dbReference>
<protein>
    <submittedName>
        <fullName evidence="3">Ferrichrome/ferrioxamine B periplasmic transporter</fullName>
    </submittedName>
</protein>
<dbReference type="SUPFAM" id="SSF53807">
    <property type="entry name" value="Helical backbone' metal receptor"/>
    <property type="match status" value="1"/>
</dbReference>
<proteinExistence type="predicted"/>
<dbReference type="InterPro" id="IPR002491">
    <property type="entry name" value="ABC_transptr_periplasmic_BD"/>
</dbReference>
<dbReference type="PANTHER" id="PTHR30535">
    <property type="entry name" value="VITAMIN B12-BINDING PROTEIN"/>
    <property type="match status" value="1"/>
</dbReference>
<dbReference type="PROSITE" id="PS50983">
    <property type="entry name" value="FE_B12_PBP"/>
    <property type="match status" value="1"/>
</dbReference>
<name>A0A377QYB9_9NEIS</name>
<keyword evidence="4" id="KW-1185">Reference proteome</keyword>